<dbReference type="OrthoDB" id="7265155at2"/>
<accession>A0A2M9G7H8</accession>
<sequence>MAFKIEELERMAGGGAGFAMWGYVTADDDLADVTAAGYFDEARDMLRVDDWVFIRAGDGSGVAIVNANAGGTVDLTDATQIGAADTA</sequence>
<organism evidence="1 2">
    <name type="scientific">Minwuia thermotolerans</name>
    <dbReference type="NCBI Taxonomy" id="2056226"/>
    <lineage>
        <taxon>Bacteria</taxon>
        <taxon>Pseudomonadati</taxon>
        <taxon>Pseudomonadota</taxon>
        <taxon>Alphaproteobacteria</taxon>
        <taxon>Minwuiales</taxon>
        <taxon>Minwuiaceae</taxon>
        <taxon>Minwuia</taxon>
    </lineage>
</organism>
<comment type="caution">
    <text evidence="1">The sequence shown here is derived from an EMBL/GenBank/DDBJ whole genome shotgun (WGS) entry which is preliminary data.</text>
</comment>
<reference evidence="1 2" key="1">
    <citation type="submission" date="2017-11" db="EMBL/GenBank/DDBJ databases">
        <title>Draft genome sequence of Rhizobiales bacterium SY3-13.</title>
        <authorList>
            <person name="Sun C."/>
        </authorList>
    </citation>
    <scope>NUCLEOTIDE SEQUENCE [LARGE SCALE GENOMIC DNA]</scope>
    <source>
        <strain evidence="1 2">SY3-13</strain>
    </source>
</reference>
<protein>
    <submittedName>
        <fullName evidence="1">Uncharacterized protein</fullName>
    </submittedName>
</protein>
<dbReference type="Proteomes" id="UP000229498">
    <property type="component" value="Unassembled WGS sequence"/>
</dbReference>
<dbReference type="EMBL" id="PHIG01000004">
    <property type="protein sequence ID" value="PJK31665.1"/>
    <property type="molecule type" value="Genomic_DNA"/>
</dbReference>
<dbReference type="AlphaFoldDB" id="A0A2M9G7H8"/>
<dbReference type="RefSeq" id="WP_109794490.1">
    <property type="nucleotide sequence ID" value="NZ_PHIG01000004.1"/>
</dbReference>
<keyword evidence="2" id="KW-1185">Reference proteome</keyword>
<evidence type="ECO:0000313" key="1">
    <source>
        <dbReference type="EMBL" id="PJK31665.1"/>
    </source>
</evidence>
<proteinExistence type="predicted"/>
<evidence type="ECO:0000313" key="2">
    <source>
        <dbReference type="Proteomes" id="UP000229498"/>
    </source>
</evidence>
<gene>
    <name evidence="1" type="ORF">CVT23_01040</name>
</gene>
<name>A0A2M9G7H8_9PROT</name>